<dbReference type="InterPro" id="IPR044742">
    <property type="entry name" value="DEAD/DEAH_RhlB"/>
</dbReference>
<dbReference type="GO" id="GO:0005829">
    <property type="term" value="C:cytosol"/>
    <property type="evidence" value="ECO:0007669"/>
    <property type="project" value="TreeGrafter"/>
</dbReference>
<dbReference type="InterPro" id="IPR000629">
    <property type="entry name" value="RNA-helicase_DEAD-box_CS"/>
</dbReference>
<dbReference type="PANTHER" id="PTHR47959:SF13">
    <property type="entry name" value="ATP-DEPENDENT RNA HELICASE RHLE"/>
    <property type="match status" value="1"/>
</dbReference>
<dbReference type="SMART" id="SM00487">
    <property type="entry name" value="DEXDc"/>
    <property type="match status" value="1"/>
</dbReference>
<evidence type="ECO:0000256" key="8">
    <source>
        <dbReference type="SAM" id="MobiDB-lite"/>
    </source>
</evidence>
<keyword evidence="4 7" id="KW-0067">ATP-binding</keyword>
<dbReference type="PANTHER" id="PTHR47959">
    <property type="entry name" value="ATP-DEPENDENT RNA HELICASE RHLE-RELATED"/>
    <property type="match status" value="1"/>
</dbReference>
<feature type="domain" description="Helicase C-terminal" evidence="10">
    <location>
        <begin position="238"/>
        <end position="381"/>
    </location>
</feature>
<dbReference type="InterPro" id="IPR050079">
    <property type="entry name" value="DEAD_box_RNA_helicase"/>
</dbReference>
<dbReference type="PROSITE" id="PS51195">
    <property type="entry name" value="Q_MOTIF"/>
    <property type="match status" value="1"/>
</dbReference>
<dbReference type="OrthoDB" id="9808889at2"/>
<dbReference type="STRING" id="1821621.A8C75_18600"/>
<reference evidence="13" key="1">
    <citation type="submission" date="2016-05" db="EMBL/GenBank/DDBJ databases">
        <authorList>
            <person name="Baek K."/>
            <person name="Yang S.-J."/>
        </authorList>
    </citation>
    <scope>NUCLEOTIDE SEQUENCE [LARGE SCALE GENOMIC DNA]</scope>
    <source>
        <strain evidence="13">ST58-10</strain>
    </source>
</reference>
<dbReference type="Proteomes" id="UP000078070">
    <property type="component" value="Chromosome"/>
</dbReference>
<evidence type="ECO:0000259" key="10">
    <source>
        <dbReference type="PROSITE" id="PS51194"/>
    </source>
</evidence>
<reference evidence="12 13" key="2">
    <citation type="journal article" date="2018" name="Int. J. Syst. Evol. Microbiol.">
        <title>Marinobacterium aestuarii sp. nov., a benzene-degrading marine bacterium isolated from estuary sediment.</title>
        <authorList>
            <person name="Bae S.S."/>
            <person name="Jung J."/>
            <person name="Chung D."/>
            <person name="Baek K."/>
        </authorList>
    </citation>
    <scope>NUCLEOTIDE SEQUENCE [LARGE SCALE GENOMIC DNA]</scope>
    <source>
        <strain evidence="12 13">ST58-10</strain>
    </source>
</reference>
<evidence type="ECO:0000256" key="3">
    <source>
        <dbReference type="ARBA" id="ARBA00022806"/>
    </source>
</evidence>
<evidence type="ECO:0000259" key="11">
    <source>
        <dbReference type="PROSITE" id="PS51195"/>
    </source>
</evidence>
<dbReference type="InterPro" id="IPR027417">
    <property type="entry name" value="P-loop_NTPase"/>
</dbReference>
<accession>A0A1A9F3G8</accession>
<dbReference type="SUPFAM" id="SSF52540">
    <property type="entry name" value="P-loop containing nucleoside triphosphate hydrolases"/>
    <property type="match status" value="1"/>
</dbReference>
<comment type="similarity">
    <text evidence="5 7">Belongs to the DEAD box helicase family.</text>
</comment>
<proteinExistence type="inferred from homology"/>
<dbReference type="InterPro" id="IPR001650">
    <property type="entry name" value="Helicase_C-like"/>
</dbReference>
<feature type="domain" description="Helicase ATP-binding" evidence="9">
    <location>
        <begin position="33"/>
        <end position="208"/>
    </location>
</feature>
<evidence type="ECO:0000259" key="9">
    <source>
        <dbReference type="PROSITE" id="PS51192"/>
    </source>
</evidence>
<feature type="short sequence motif" description="Q motif" evidence="6">
    <location>
        <begin position="2"/>
        <end position="30"/>
    </location>
</feature>
<dbReference type="CDD" id="cd18787">
    <property type="entry name" value="SF2_C_DEAD"/>
    <property type="match status" value="1"/>
</dbReference>
<dbReference type="PROSITE" id="PS00039">
    <property type="entry name" value="DEAD_ATP_HELICASE"/>
    <property type="match status" value="1"/>
</dbReference>
<dbReference type="PROSITE" id="PS51192">
    <property type="entry name" value="HELICASE_ATP_BIND_1"/>
    <property type="match status" value="1"/>
</dbReference>
<evidence type="ECO:0000313" key="13">
    <source>
        <dbReference type="Proteomes" id="UP000078070"/>
    </source>
</evidence>
<keyword evidence="1 7" id="KW-0547">Nucleotide-binding</keyword>
<dbReference type="RefSeq" id="WP_067385760.1">
    <property type="nucleotide sequence ID" value="NZ_CP015839.1"/>
</dbReference>
<dbReference type="PROSITE" id="PS51194">
    <property type="entry name" value="HELICASE_CTER"/>
    <property type="match status" value="1"/>
</dbReference>
<name>A0A1A9F3G8_9GAMM</name>
<protein>
    <submittedName>
        <fullName evidence="12">ATP-dependent RNA helicase RhlE</fullName>
    </submittedName>
</protein>
<evidence type="ECO:0000313" key="12">
    <source>
        <dbReference type="EMBL" id="ANG64283.1"/>
    </source>
</evidence>
<evidence type="ECO:0000256" key="4">
    <source>
        <dbReference type="ARBA" id="ARBA00022840"/>
    </source>
</evidence>
<feature type="domain" description="DEAD-box RNA helicase Q" evidence="11">
    <location>
        <begin position="2"/>
        <end position="30"/>
    </location>
</feature>
<dbReference type="Pfam" id="PF00270">
    <property type="entry name" value="DEAD"/>
    <property type="match status" value="1"/>
</dbReference>
<evidence type="ECO:0000256" key="2">
    <source>
        <dbReference type="ARBA" id="ARBA00022801"/>
    </source>
</evidence>
<dbReference type="CDD" id="cd00268">
    <property type="entry name" value="DEADc"/>
    <property type="match status" value="1"/>
</dbReference>
<evidence type="ECO:0000256" key="5">
    <source>
        <dbReference type="ARBA" id="ARBA00038437"/>
    </source>
</evidence>
<keyword evidence="3 7" id="KW-0347">Helicase</keyword>
<dbReference type="Gene3D" id="3.40.50.300">
    <property type="entry name" value="P-loop containing nucleotide triphosphate hydrolases"/>
    <property type="match status" value="2"/>
</dbReference>
<dbReference type="GO" id="GO:0003676">
    <property type="term" value="F:nucleic acid binding"/>
    <property type="evidence" value="ECO:0007669"/>
    <property type="project" value="InterPro"/>
</dbReference>
<dbReference type="InterPro" id="IPR011545">
    <property type="entry name" value="DEAD/DEAH_box_helicase_dom"/>
</dbReference>
<dbReference type="SMART" id="SM00490">
    <property type="entry name" value="HELICc"/>
    <property type="match status" value="1"/>
</dbReference>
<keyword evidence="13" id="KW-1185">Reference proteome</keyword>
<evidence type="ECO:0000256" key="6">
    <source>
        <dbReference type="PROSITE-ProRule" id="PRU00552"/>
    </source>
</evidence>
<feature type="compositionally biased region" description="Polar residues" evidence="8">
    <location>
        <begin position="376"/>
        <end position="390"/>
    </location>
</feature>
<dbReference type="InterPro" id="IPR014001">
    <property type="entry name" value="Helicase_ATP-bd"/>
</dbReference>
<gene>
    <name evidence="12" type="ORF">A8C75_18600</name>
</gene>
<dbReference type="GO" id="GO:0003724">
    <property type="term" value="F:RNA helicase activity"/>
    <property type="evidence" value="ECO:0007669"/>
    <property type="project" value="InterPro"/>
</dbReference>
<evidence type="ECO:0000256" key="7">
    <source>
        <dbReference type="RuleBase" id="RU000492"/>
    </source>
</evidence>
<dbReference type="EMBL" id="CP015839">
    <property type="protein sequence ID" value="ANG64283.1"/>
    <property type="molecule type" value="Genomic_DNA"/>
</dbReference>
<dbReference type="GO" id="GO:0005524">
    <property type="term" value="F:ATP binding"/>
    <property type="evidence" value="ECO:0007669"/>
    <property type="project" value="UniProtKB-KW"/>
</dbReference>
<sequence>MSTFNALGLIDPLQQALAELEYRSPTAVQTQAIPAILSGADLVAEAQTGTGKTAAFALPILQHLSAEPASDEIRPIRALVLVPTRELALQVAESMDAYGRYLSLRTIALYGGSRVESQIDRLKRGADILVATPGRLLDLMHQGIFDLRQLQMLVLDEADRMLDLGFIEDIRQLRKKMPRHCQTLLFSATLSEAIEELVPEFLQKPTWVRVTKRNSTAKTVLQFAYAVDQSDKCDVLSYLIQGGKWAQVLVFTRTKKRADMVADYLQAEGIDARALHGDKPQRERVGVLRDFSQGKVRILVATDVAARGLDIDSLPRVVNYDLPNVPEAYVHRIGRTGRAGGKGQAISLVSPDEKRYLVAIEALIGRPLSIKPVPYQGSNAADDNHSLRASKNSRLRAKMKPVPVKAAPAPMPEVDDTNTRAVRPSLLSASKKRKK</sequence>
<keyword evidence="2 7" id="KW-0378">Hydrolase</keyword>
<dbReference type="AlphaFoldDB" id="A0A1A9F3G8"/>
<dbReference type="Pfam" id="PF00271">
    <property type="entry name" value="Helicase_C"/>
    <property type="match status" value="1"/>
</dbReference>
<dbReference type="GO" id="GO:0016787">
    <property type="term" value="F:hydrolase activity"/>
    <property type="evidence" value="ECO:0007669"/>
    <property type="project" value="UniProtKB-KW"/>
</dbReference>
<dbReference type="KEGG" id="mars:A8C75_18600"/>
<organism evidence="12 13">
    <name type="scientific">Marinobacterium aestuarii</name>
    <dbReference type="NCBI Taxonomy" id="1821621"/>
    <lineage>
        <taxon>Bacteria</taxon>
        <taxon>Pseudomonadati</taxon>
        <taxon>Pseudomonadota</taxon>
        <taxon>Gammaproteobacteria</taxon>
        <taxon>Oceanospirillales</taxon>
        <taxon>Oceanospirillaceae</taxon>
        <taxon>Marinobacterium</taxon>
    </lineage>
</organism>
<evidence type="ECO:0000256" key="1">
    <source>
        <dbReference type="ARBA" id="ARBA00022741"/>
    </source>
</evidence>
<feature type="region of interest" description="Disordered" evidence="8">
    <location>
        <begin position="376"/>
        <end position="435"/>
    </location>
</feature>
<dbReference type="InterPro" id="IPR014014">
    <property type="entry name" value="RNA_helicase_DEAD_Q_motif"/>
</dbReference>